<evidence type="ECO:0000256" key="1">
    <source>
        <dbReference type="ARBA" id="ARBA00023118"/>
    </source>
</evidence>
<keyword evidence="1" id="KW-0051">Antiviral defense</keyword>
<dbReference type="InterPro" id="IPR005537">
    <property type="entry name" value="RAMP_III_fam"/>
</dbReference>
<dbReference type="CDD" id="cd09726">
    <property type="entry name" value="RAMP_I_III"/>
    <property type="match status" value="2"/>
</dbReference>
<dbReference type="InterPro" id="IPR023825">
    <property type="entry name" value="CRISPR-assoc_RAMP_BGP1436"/>
</dbReference>
<feature type="domain" description="CRISPR type III-associated protein" evidence="3">
    <location>
        <begin position="277"/>
        <end position="457"/>
    </location>
</feature>
<dbReference type="HOGENOM" id="CLU_263812_0_0_0"/>
<feature type="compositionally biased region" description="Low complexity" evidence="2">
    <location>
        <begin position="1257"/>
        <end position="1272"/>
    </location>
</feature>
<reference evidence="4 5" key="1">
    <citation type="journal article" date="2009" name="Stand. Genomic Sci.">
        <title>Complete genome sequence of Pirellula staleyi type strain (ATCC 27377).</title>
        <authorList>
            <person name="Clum A."/>
            <person name="Tindall B.J."/>
            <person name="Sikorski J."/>
            <person name="Ivanova N."/>
            <person name="Mavrommatis K."/>
            <person name="Lucas S."/>
            <person name="Glavina del Rio T."/>
            <person name="Nolan M."/>
            <person name="Chen F."/>
            <person name="Tice H."/>
            <person name="Pitluck S."/>
            <person name="Cheng J.F."/>
            <person name="Chertkov O."/>
            <person name="Brettin T."/>
            <person name="Han C."/>
            <person name="Detter J.C."/>
            <person name="Kuske C."/>
            <person name="Bruce D."/>
            <person name="Goodwin L."/>
            <person name="Ovchinikova G."/>
            <person name="Pati A."/>
            <person name="Mikhailova N."/>
            <person name="Chen A."/>
            <person name="Palaniappan K."/>
            <person name="Land M."/>
            <person name="Hauser L."/>
            <person name="Chang Y.J."/>
            <person name="Jeffries C.D."/>
            <person name="Chain P."/>
            <person name="Rohde M."/>
            <person name="Goker M."/>
            <person name="Bristow J."/>
            <person name="Eisen J.A."/>
            <person name="Markowitz V."/>
            <person name="Hugenholtz P."/>
            <person name="Kyrpides N.C."/>
            <person name="Klenk H.P."/>
            <person name="Lapidus A."/>
        </authorList>
    </citation>
    <scope>NUCLEOTIDE SEQUENCE [LARGE SCALE GENOMIC DNA]</scope>
    <source>
        <strain evidence="5">ATCC 27377 / DSM 6068 / ICPB 4128</strain>
    </source>
</reference>
<name>D2R8Z7_PIRSD</name>
<feature type="domain" description="CRISPR type III-associated protein" evidence="3">
    <location>
        <begin position="644"/>
        <end position="702"/>
    </location>
</feature>
<evidence type="ECO:0000259" key="3">
    <source>
        <dbReference type="Pfam" id="PF03787"/>
    </source>
</evidence>
<dbReference type="EMBL" id="CP001848">
    <property type="protein sequence ID" value="ADB15824.1"/>
    <property type="molecule type" value="Genomic_DNA"/>
</dbReference>
<protein>
    <recommendedName>
        <fullName evidence="3">CRISPR type III-associated protein domain-containing protein</fullName>
    </recommendedName>
</protein>
<evidence type="ECO:0000256" key="2">
    <source>
        <dbReference type="SAM" id="MobiDB-lite"/>
    </source>
</evidence>
<dbReference type="InterPro" id="IPR052216">
    <property type="entry name" value="CRISPR_Csm3_endoribonuclease"/>
</dbReference>
<sequence length="1272" mass="142110">MTTQIATRYQLKSRWKITGTLTTTSPMHIGSGDSTTHPQLVNEASETDSTIAHKSIEVAAIVRDFQGKPIIPGSALKGVLRSWAEKRYTNYRPQISKIFGDLDCSTPQARSGRAVFRNAILIPPKDDLITRYKNFVPYWRTDKLAGILSHVCIDRHNGTASANKLFFEEFLPEGISFKVEIFAEQLDESDVQLLLSVLVHGVSDDSEPIQFGSNTANGWGQVSWSDVFVSRNIDNSHVELDLNTLSFRQRCNNLTIDALPAPPPPDHIKTIPLLFQCRGPFLVNDGSRVKRKEMSEAEKERHRNFTPLRRADGSVWLPASSFRGVLRSRAEFILRSLDPSATGDPNKPLSKDNPIEKIFGMTGHASRLQIDEFSSSTTDPKLRHQDFVAIDRFTGGAADTAKFDAEYADHPTFSSRLRLNTHGLSESDIAILAATLRDLTRGDLQFGFGVAKGYGELVGNWTTDAEAWARKQLQHLPVAKRSEIPNSSGPSPSPTKANVIEGKLIFQKIRGEDKPVRRLVYRNKKNEWTTQAPTPIVFASLPQSLQTNTSPEIEVDFEWASPNKPTRVRERGTHLRIAARHNFAANQANDYFAHAYYFLRHEERRNLGGNGKPSAWPNDLADRNPYGHERYQEGCYSGTISVRLTTKTPLLLCDDLTRRETQPGHYEYDMRGDDEGNPILHSSSVRGMLRSAYEAITNSRMGVFTGHDDRLGLRMQTQEGLALVPCRIESGKVVLLPGTSQITVSRPSGPMYAAWLPAYPETGALRLSNTGNLPQHRQHVSCWIELWERTPWVEVRNDINHGRFAEDKKFSYWKVVAIAPHGQHLSKPSSSSECPRIDGTNHHTPKGEPIRFIENGYVCSTNYNFDKKHDERVFFVDNSSELTPIPLSESLVQQWGNLIRNYRLNEDLAKDKKRPGALTKAGWSRHMKDDRELTLADGSLAYARLDAKGSVIELFPVMIARKLYPRSPWCSTPRSLLPATSRSMLSPADRLFGWVNQECVDKDSPAYRSQLRVGVVECKTNEAIRSFNVPMVVPILSQPKPSQGRFYLGDKTGRTQPPGGSKEDRGYSGTNRIRGPKVYPHHAAFSLDRVGKSAGQAGNQNRSITGCVREGVEFKFNLHVLNLSRLEVSALFWLLTLPPSHYLRLGLGKPLGFGSVSCEIVNTETRISDGSDWIASLKEWDALPPGIDATAIQSMAAEYESQIGEVNPTLMQSFLQIAKGFGCVETGYPPSPDSRTLGGEHFKWFAANERNRAGARSLPDPSDNDPLLPKML</sequence>
<keyword evidence="5" id="KW-1185">Reference proteome</keyword>
<dbReference type="Proteomes" id="UP000001887">
    <property type="component" value="Chromosome"/>
</dbReference>
<dbReference type="PANTHER" id="PTHR35579">
    <property type="entry name" value="CRISPR SYSTEM CMS ENDORIBONUCLEASE CSM3"/>
    <property type="match status" value="1"/>
</dbReference>
<organism evidence="4 5">
    <name type="scientific">Pirellula staleyi (strain ATCC 27377 / DSM 6068 / ICPB 4128)</name>
    <name type="common">Pirella staleyi</name>
    <dbReference type="NCBI Taxonomy" id="530564"/>
    <lineage>
        <taxon>Bacteria</taxon>
        <taxon>Pseudomonadati</taxon>
        <taxon>Planctomycetota</taxon>
        <taxon>Planctomycetia</taxon>
        <taxon>Pirellulales</taxon>
        <taxon>Pirellulaceae</taxon>
        <taxon>Pirellula</taxon>
    </lineage>
</organism>
<proteinExistence type="predicted"/>
<dbReference type="STRING" id="530564.Psta_1142"/>
<dbReference type="Pfam" id="PF03787">
    <property type="entry name" value="RAMPs"/>
    <property type="match status" value="3"/>
</dbReference>
<dbReference type="GO" id="GO:0051607">
    <property type="term" value="P:defense response to virus"/>
    <property type="evidence" value="ECO:0007669"/>
    <property type="project" value="UniProtKB-KW"/>
</dbReference>
<accession>D2R8Z7</accession>
<dbReference type="eggNOG" id="COG1337">
    <property type="taxonomic scope" value="Bacteria"/>
</dbReference>
<dbReference type="AlphaFoldDB" id="D2R8Z7"/>
<dbReference type="KEGG" id="psl:Psta_1142"/>
<evidence type="ECO:0000313" key="5">
    <source>
        <dbReference type="Proteomes" id="UP000001887"/>
    </source>
</evidence>
<feature type="region of interest" description="Disordered" evidence="2">
    <location>
        <begin position="1253"/>
        <end position="1272"/>
    </location>
</feature>
<feature type="region of interest" description="Disordered" evidence="2">
    <location>
        <begin position="1043"/>
        <end position="1070"/>
    </location>
</feature>
<dbReference type="NCBIfam" id="TIGR03986">
    <property type="entry name" value="TIGR03986 family CRISPR-associated RAMP protein"/>
    <property type="match status" value="1"/>
</dbReference>
<dbReference type="PANTHER" id="PTHR35579:SF3">
    <property type="entry name" value="CRISPR SYSTEM CMS ENDORIBONUCLEASE CSM3"/>
    <property type="match status" value="1"/>
</dbReference>
<feature type="domain" description="CRISPR type III-associated protein" evidence="3">
    <location>
        <begin position="20"/>
        <end position="223"/>
    </location>
</feature>
<dbReference type="OrthoDB" id="1063910at2"/>
<gene>
    <name evidence="4" type="ordered locus">Psta_1142</name>
</gene>
<evidence type="ECO:0000313" key="4">
    <source>
        <dbReference type="EMBL" id="ADB15824.1"/>
    </source>
</evidence>